<gene>
    <name evidence="5" type="primary">kdhA_2</name>
    <name evidence="5" type="ORF">MOHU_23270</name>
</gene>
<proteinExistence type="predicted"/>
<dbReference type="InterPro" id="IPR036318">
    <property type="entry name" value="FAD-bd_PCMH-like_sf"/>
</dbReference>
<dbReference type="SMART" id="SM01092">
    <property type="entry name" value="CO_deh_flav_C"/>
    <property type="match status" value="1"/>
</dbReference>
<dbReference type="RefSeq" id="WP_106006248.1">
    <property type="nucleotide sequence ID" value="NZ_CP136419.1"/>
</dbReference>
<evidence type="ECO:0000256" key="3">
    <source>
        <dbReference type="ARBA" id="ARBA00023002"/>
    </source>
</evidence>
<dbReference type="PROSITE" id="PS51387">
    <property type="entry name" value="FAD_PCMH"/>
    <property type="match status" value="1"/>
</dbReference>
<dbReference type="InterPro" id="IPR036683">
    <property type="entry name" value="CO_DH_flav_C_dom_sf"/>
</dbReference>
<name>A0A2T0ALM4_9FIRM</name>
<dbReference type="InterPro" id="IPR016169">
    <property type="entry name" value="FAD-bd_PCMH_sub2"/>
</dbReference>
<organism evidence="5 6">
    <name type="scientific">Neomoorella humiferrea</name>
    <dbReference type="NCBI Taxonomy" id="676965"/>
    <lineage>
        <taxon>Bacteria</taxon>
        <taxon>Bacillati</taxon>
        <taxon>Bacillota</taxon>
        <taxon>Clostridia</taxon>
        <taxon>Neomoorellales</taxon>
        <taxon>Neomoorellaceae</taxon>
        <taxon>Neomoorella</taxon>
    </lineage>
</organism>
<dbReference type="PANTHER" id="PTHR42659:SF2">
    <property type="entry name" value="XANTHINE DEHYDROGENASE SUBUNIT C-RELATED"/>
    <property type="match status" value="1"/>
</dbReference>
<dbReference type="EC" id="1.5.99.14" evidence="5"/>
<dbReference type="InterPro" id="IPR016166">
    <property type="entry name" value="FAD-bd_PCMH"/>
</dbReference>
<dbReference type="Pfam" id="PF03450">
    <property type="entry name" value="CO_deh_flav_C"/>
    <property type="match status" value="1"/>
</dbReference>
<keyword evidence="1" id="KW-0285">Flavoprotein</keyword>
<dbReference type="EMBL" id="PVXM01000055">
    <property type="protein sequence ID" value="PRR69523.1"/>
    <property type="molecule type" value="Genomic_DNA"/>
</dbReference>
<dbReference type="Gene3D" id="3.30.390.50">
    <property type="entry name" value="CO dehydrogenase flavoprotein, C-terminal domain"/>
    <property type="match status" value="1"/>
</dbReference>
<dbReference type="SUPFAM" id="SSF55447">
    <property type="entry name" value="CO dehydrogenase flavoprotein C-terminal domain-like"/>
    <property type="match status" value="1"/>
</dbReference>
<reference evidence="5 6" key="1">
    <citation type="submission" date="2018-03" db="EMBL/GenBank/DDBJ databases">
        <title>Genome sequence of Moorella humiferrea DSM 23265.</title>
        <authorList>
            <person name="Poehlein A."/>
            <person name="Daniel R."/>
        </authorList>
    </citation>
    <scope>NUCLEOTIDE SEQUENCE [LARGE SCALE GENOMIC DNA]</scope>
    <source>
        <strain evidence="5 6">DSM 23265</strain>
    </source>
</reference>
<dbReference type="SUPFAM" id="SSF56176">
    <property type="entry name" value="FAD-binding/transporter-associated domain-like"/>
    <property type="match status" value="1"/>
</dbReference>
<dbReference type="AlphaFoldDB" id="A0A2T0ALM4"/>
<sequence length="296" mass="31141">MPQEYLIANSTEEALAMLAARPGARIIAGGTDLVIDLKEEKRQVNTLVDVSRIPELKVIEEKDGEIILGGAVTHAEAAAAKLIREKLPALAAAAAAVGSPQIRNVGTLGGNVVNAQPAADTAVALVALGAVATILGPAGERRMPVENLYEGVGRSKVDAGREILTHFSIPIWGEGEGSDFKRLSPRRALSLPMLNTAVRVQVRGGRCTRARICIAPVAPRPFLCEEAAAILVGVEPCPEVIARAAAAAKEAARPRDSLLRGSGAYRKDITAVLVSRALTAAFFRATGRKIEIDVEE</sequence>
<dbReference type="InterPro" id="IPR016167">
    <property type="entry name" value="FAD-bd_PCMH_sub1"/>
</dbReference>
<comment type="caution">
    <text evidence="5">The sequence shown here is derived from an EMBL/GenBank/DDBJ whole genome shotgun (WGS) entry which is preliminary data.</text>
</comment>
<dbReference type="Pfam" id="PF00941">
    <property type="entry name" value="FAD_binding_5"/>
    <property type="match status" value="1"/>
</dbReference>
<protein>
    <submittedName>
        <fullName evidence="5">6-hydroxypseudooxynicotine dehydrogenase complex subunit alpha</fullName>
        <ecNumber evidence="5">1.5.99.14</ecNumber>
    </submittedName>
</protein>
<evidence type="ECO:0000259" key="4">
    <source>
        <dbReference type="PROSITE" id="PS51387"/>
    </source>
</evidence>
<dbReference type="InterPro" id="IPR002346">
    <property type="entry name" value="Mopterin_DH_FAD-bd"/>
</dbReference>
<dbReference type="Gene3D" id="3.30.465.10">
    <property type="match status" value="1"/>
</dbReference>
<dbReference type="Proteomes" id="UP000238415">
    <property type="component" value="Unassembled WGS sequence"/>
</dbReference>
<evidence type="ECO:0000256" key="1">
    <source>
        <dbReference type="ARBA" id="ARBA00022630"/>
    </source>
</evidence>
<evidence type="ECO:0000313" key="5">
    <source>
        <dbReference type="EMBL" id="PRR69523.1"/>
    </source>
</evidence>
<dbReference type="InterPro" id="IPR051312">
    <property type="entry name" value="Diverse_Substr_Oxidored"/>
</dbReference>
<keyword evidence="6" id="KW-1185">Reference proteome</keyword>
<evidence type="ECO:0000313" key="6">
    <source>
        <dbReference type="Proteomes" id="UP000238415"/>
    </source>
</evidence>
<dbReference type="OrthoDB" id="9789842at2"/>
<dbReference type="Gene3D" id="3.30.43.10">
    <property type="entry name" value="Uridine Diphospho-n-acetylenolpyruvylglucosamine Reductase, domain 2"/>
    <property type="match status" value="1"/>
</dbReference>
<accession>A0A2T0ALM4</accession>
<feature type="domain" description="FAD-binding PCMH-type" evidence="4">
    <location>
        <begin position="1"/>
        <end position="174"/>
    </location>
</feature>
<dbReference type="GO" id="GO:0034909">
    <property type="term" value="F:6-hydroxypseudooxynicotine dehydrogenase activity"/>
    <property type="evidence" value="ECO:0007669"/>
    <property type="project" value="UniProtKB-EC"/>
</dbReference>
<dbReference type="PANTHER" id="PTHR42659">
    <property type="entry name" value="XANTHINE DEHYDROGENASE SUBUNIT C-RELATED"/>
    <property type="match status" value="1"/>
</dbReference>
<keyword evidence="3 5" id="KW-0560">Oxidoreductase</keyword>
<evidence type="ECO:0000256" key="2">
    <source>
        <dbReference type="ARBA" id="ARBA00022827"/>
    </source>
</evidence>
<dbReference type="GO" id="GO:0071949">
    <property type="term" value="F:FAD binding"/>
    <property type="evidence" value="ECO:0007669"/>
    <property type="project" value="InterPro"/>
</dbReference>
<dbReference type="InterPro" id="IPR005107">
    <property type="entry name" value="CO_DH_flav_C"/>
</dbReference>
<keyword evidence="2" id="KW-0274">FAD</keyword>